<keyword evidence="2" id="KW-1185">Reference proteome</keyword>
<dbReference type="KEGG" id="pis:Pisl_1549"/>
<protein>
    <submittedName>
        <fullName evidence="1">Uncharacterized protein</fullName>
    </submittedName>
</protein>
<dbReference type="EMBL" id="CP000504">
    <property type="protein sequence ID" value="ABL88704.1"/>
    <property type="molecule type" value="Genomic_DNA"/>
</dbReference>
<evidence type="ECO:0000313" key="2">
    <source>
        <dbReference type="Proteomes" id="UP000002595"/>
    </source>
</evidence>
<organism evidence="1 2">
    <name type="scientific">Pyrobaculum islandicum (strain DSM 4184 / JCM 9189 / GEO3)</name>
    <dbReference type="NCBI Taxonomy" id="384616"/>
    <lineage>
        <taxon>Archaea</taxon>
        <taxon>Thermoproteota</taxon>
        <taxon>Thermoprotei</taxon>
        <taxon>Thermoproteales</taxon>
        <taxon>Thermoproteaceae</taxon>
        <taxon>Pyrobaculum</taxon>
    </lineage>
</organism>
<dbReference type="AlphaFoldDB" id="A1RUS2"/>
<proteinExistence type="predicted"/>
<dbReference type="Proteomes" id="UP000002595">
    <property type="component" value="Chromosome"/>
</dbReference>
<name>A1RUS2_PYRIL</name>
<dbReference type="GeneID" id="4616600"/>
<accession>A1RUS2</accession>
<dbReference type="RefSeq" id="WP_011763279.1">
    <property type="nucleotide sequence ID" value="NC_008701.1"/>
</dbReference>
<evidence type="ECO:0000313" key="1">
    <source>
        <dbReference type="EMBL" id="ABL88704.1"/>
    </source>
</evidence>
<reference evidence="1" key="1">
    <citation type="submission" date="2006-12" db="EMBL/GenBank/DDBJ databases">
        <title>Complete sequence of Pyrobaculum islandicum DSM 4184.</title>
        <authorList>
            <person name="Copeland A."/>
            <person name="Lucas S."/>
            <person name="Lapidus A."/>
            <person name="Barry K."/>
            <person name="Detter J.C."/>
            <person name="Glavina del Rio T."/>
            <person name="Dalin E."/>
            <person name="Tice H."/>
            <person name="Pitluck S."/>
            <person name="Meincke L."/>
            <person name="Brettin T."/>
            <person name="Bruce D."/>
            <person name="Han C."/>
            <person name="Tapia R."/>
            <person name="Gilna P."/>
            <person name="Schmutz J."/>
            <person name="Larimer F."/>
            <person name="Land M."/>
            <person name="Hauser L."/>
            <person name="Kyrpides N."/>
            <person name="Mikhailova N."/>
            <person name="Cozen A.E."/>
            <person name="Fitz-Gibbon S.T."/>
            <person name="House C.H."/>
            <person name="Saltikov C."/>
            <person name="Lowe T."/>
            <person name="Richardson P."/>
        </authorList>
    </citation>
    <scope>NUCLEOTIDE SEQUENCE [LARGE SCALE GENOMIC DNA]</scope>
    <source>
        <strain evidence="1">DSM 4184</strain>
    </source>
</reference>
<dbReference type="HOGENOM" id="CLU_1145257_0_0_2"/>
<sequence>MFKRLIEAQIKVSSIVKIATQASRIIRIVGENCNIPFIDWVFIKAKDAQGSIRILTSDGMGFKFVDYIVAPRRSHDGVIDFDVCKLGIGFVAKAKKNTKIGFLETTIRPSRRILLTRSIFATKPNLLEEFGHEIRKLVTNYDLSIPVLIWREGDKKILNEPDAWRQHVDPSVASEVEEVIKEVRAYVERRLNDDMVRSEFERFRNELKSLGVFEWVEPALAVDIDGVVVFVTLDSSKQLVLI</sequence>
<gene>
    <name evidence="1" type="ordered locus">Pisl_1549</name>
</gene>